<organism evidence="1 2">
    <name type="scientific">Phaeosphaeria nodorum (strain SN15 / ATCC MYA-4574 / FGSC 10173)</name>
    <name type="common">Glume blotch fungus</name>
    <name type="synonym">Parastagonospora nodorum</name>
    <dbReference type="NCBI Taxonomy" id="321614"/>
    <lineage>
        <taxon>Eukaryota</taxon>
        <taxon>Fungi</taxon>
        <taxon>Dikarya</taxon>
        <taxon>Ascomycota</taxon>
        <taxon>Pezizomycotina</taxon>
        <taxon>Dothideomycetes</taxon>
        <taxon>Pleosporomycetidae</taxon>
        <taxon>Pleosporales</taxon>
        <taxon>Pleosporineae</taxon>
        <taxon>Phaeosphaeriaceae</taxon>
        <taxon>Parastagonospora</taxon>
    </lineage>
</organism>
<evidence type="ECO:0000313" key="1">
    <source>
        <dbReference type="EMBL" id="EAT89040.1"/>
    </source>
</evidence>
<dbReference type="InParanoid" id="Q0UWM9"/>
<dbReference type="RefSeq" id="XP_001794381.1">
    <property type="nucleotide sequence ID" value="XM_001794329.1"/>
</dbReference>
<sequence length="37" mass="4161">MAVNSVTCFQASTLREIFYVFSERAYTLKISSIAQGQ</sequence>
<gene>
    <name evidence="1" type="ORF">SNOG_03835</name>
</gene>
<dbReference type="GeneID" id="5971244"/>
<name>Q0UWM9_PHANO</name>
<dbReference type="Proteomes" id="UP000001055">
    <property type="component" value="Unassembled WGS sequence"/>
</dbReference>
<accession>Q0UWM9</accession>
<dbReference type="AlphaFoldDB" id="Q0UWM9"/>
<dbReference type="KEGG" id="pno:SNOG_03835"/>
<protein>
    <submittedName>
        <fullName evidence="1">Uncharacterized protein</fullName>
    </submittedName>
</protein>
<proteinExistence type="predicted"/>
<evidence type="ECO:0000313" key="2">
    <source>
        <dbReference type="Proteomes" id="UP000001055"/>
    </source>
</evidence>
<dbReference type="EMBL" id="CH445329">
    <property type="protein sequence ID" value="EAT89040.1"/>
    <property type="molecule type" value="Genomic_DNA"/>
</dbReference>
<reference evidence="2" key="1">
    <citation type="journal article" date="2007" name="Plant Cell">
        <title>Dothideomycete-plant interactions illuminated by genome sequencing and EST analysis of the wheat pathogen Stagonospora nodorum.</title>
        <authorList>
            <person name="Hane J.K."/>
            <person name="Lowe R.G."/>
            <person name="Solomon P.S."/>
            <person name="Tan K.C."/>
            <person name="Schoch C.L."/>
            <person name="Spatafora J.W."/>
            <person name="Crous P.W."/>
            <person name="Kodira C."/>
            <person name="Birren B.W."/>
            <person name="Galagan J.E."/>
            <person name="Torriani S.F."/>
            <person name="McDonald B.A."/>
            <person name="Oliver R.P."/>
        </authorList>
    </citation>
    <scope>NUCLEOTIDE SEQUENCE [LARGE SCALE GENOMIC DNA]</scope>
    <source>
        <strain evidence="2">SN15 / ATCC MYA-4574 / FGSC 10173</strain>
    </source>
</reference>